<proteinExistence type="predicted"/>
<keyword evidence="1" id="KW-0596">Phosphopantetheine</keyword>
<dbReference type="Proteomes" id="UP000241118">
    <property type="component" value="Unassembled WGS sequence"/>
</dbReference>
<dbReference type="PROSITE" id="PS50075">
    <property type="entry name" value="CARRIER"/>
    <property type="match status" value="1"/>
</dbReference>
<evidence type="ECO:0000256" key="1">
    <source>
        <dbReference type="ARBA" id="ARBA00022450"/>
    </source>
</evidence>
<dbReference type="InterPro" id="IPR009081">
    <property type="entry name" value="PP-bd_ACP"/>
</dbReference>
<protein>
    <submittedName>
        <fullName evidence="4">Acyl carrier protein</fullName>
    </submittedName>
</protein>
<dbReference type="GO" id="GO:0031177">
    <property type="term" value="F:phosphopantetheine binding"/>
    <property type="evidence" value="ECO:0007669"/>
    <property type="project" value="InterPro"/>
</dbReference>
<feature type="domain" description="Carrier" evidence="3">
    <location>
        <begin position="2"/>
        <end position="76"/>
    </location>
</feature>
<dbReference type="RefSeq" id="WP_106614215.1">
    <property type="nucleotide sequence ID" value="NZ_PYAX01000002.1"/>
</dbReference>
<keyword evidence="2" id="KW-0597">Phosphoprotein</keyword>
<evidence type="ECO:0000313" key="4">
    <source>
        <dbReference type="EMBL" id="PSL57244.1"/>
    </source>
</evidence>
<evidence type="ECO:0000256" key="2">
    <source>
        <dbReference type="ARBA" id="ARBA00022553"/>
    </source>
</evidence>
<organism evidence="4 5">
    <name type="scientific">Saccharothrix carnea</name>
    <dbReference type="NCBI Taxonomy" id="1280637"/>
    <lineage>
        <taxon>Bacteria</taxon>
        <taxon>Bacillati</taxon>
        <taxon>Actinomycetota</taxon>
        <taxon>Actinomycetes</taxon>
        <taxon>Pseudonocardiales</taxon>
        <taxon>Pseudonocardiaceae</taxon>
        <taxon>Saccharothrix</taxon>
    </lineage>
</organism>
<comment type="caution">
    <text evidence="4">The sequence shown here is derived from an EMBL/GenBank/DDBJ whole genome shotgun (WGS) entry which is preliminary data.</text>
</comment>
<evidence type="ECO:0000259" key="3">
    <source>
        <dbReference type="PROSITE" id="PS50075"/>
    </source>
</evidence>
<dbReference type="AlphaFoldDB" id="A0A2P8IFL2"/>
<dbReference type="InterPro" id="IPR020806">
    <property type="entry name" value="PKS_PP-bd"/>
</dbReference>
<keyword evidence="5" id="KW-1185">Reference proteome</keyword>
<reference evidence="4 5" key="1">
    <citation type="submission" date="2018-03" db="EMBL/GenBank/DDBJ databases">
        <title>Genomic Encyclopedia of Type Strains, Phase III (KMG-III): the genomes of soil and plant-associated and newly described type strains.</title>
        <authorList>
            <person name="Whitman W."/>
        </authorList>
    </citation>
    <scope>NUCLEOTIDE SEQUENCE [LARGE SCALE GENOMIC DNA]</scope>
    <source>
        <strain evidence="4 5">CGMCC 4.7097</strain>
    </source>
</reference>
<dbReference type="InterPro" id="IPR036736">
    <property type="entry name" value="ACP-like_sf"/>
</dbReference>
<sequence>MESVVDVIRNALVEKYGVFGDDMGADVTFDDLDVDSLVLVELSVVLERRFGVKLPDGELTPELSLGEAASLVEAKRVAV</sequence>
<accession>A0A2P8IFL2</accession>
<gene>
    <name evidence="4" type="ORF">B0I31_102222</name>
</gene>
<name>A0A2P8IFL2_SACCR</name>
<dbReference type="SUPFAM" id="SSF47336">
    <property type="entry name" value="ACP-like"/>
    <property type="match status" value="1"/>
</dbReference>
<evidence type="ECO:0000313" key="5">
    <source>
        <dbReference type="Proteomes" id="UP000241118"/>
    </source>
</evidence>
<dbReference type="OrthoDB" id="3192863at2"/>
<dbReference type="Gene3D" id="1.10.1200.10">
    <property type="entry name" value="ACP-like"/>
    <property type="match status" value="1"/>
</dbReference>
<dbReference type="SMART" id="SM00823">
    <property type="entry name" value="PKS_PP"/>
    <property type="match status" value="1"/>
</dbReference>
<dbReference type="Pfam" id="PF00550">
    <property type="entry name" value="PP-binding"/>
    <property type="match status" value="1"/>
</dbReference>
<dbReference type="EMBL" id="PYAX01000002">
    <property type="protein sequence ID" value="PSL57244.1"/>
    <property type="molecule type" value="Genomic_DNA"/>
</dbReference>